<keyword evidence="1" id="KW-1133">Transmembrane helix</keyword>
<accession>A0A4Q7WPB0</accession>
<proteinExistence type="predicted"/>
<evidence type="ECO:0008006" key="4">
    <source>
        <dbReference type="Google" id="ProtNLM"/>
    </source>
</evidence>
<name>A0A4Q7WPB0_9ACTN</name>
<dbReference type="AlphaFoldDB" id="A0A4Q7WPB0"/>
<keyword evidence="1" id="KW-0812">Transmembrane</keyword>
<evidence type="ECO:0000313" key="2">
    <source>
        <dbReference type="EMBL" id="RZU12082.1"/>
    </source>
</evidence>
<feature type="transmembrane region" description="Helical" evidence="1">
    <location>
        <begin position="42"/>
        <end position="66"/>
    </location>
</feature>
<sequence length="152" mass="16364">MPTGGKTARTPPYGVCNDDVSWSAPPDPRVFHGFSDAPTHRILITVGWCASGLFAVLGFLGVMMLGVPSDPCAPDATGCGPEPTTFAAAGAALLALALAAAGWSLFWHVRDKRYRFQPPPNWPPTPPDWRPLPGWSPPPTFPKAPDGWTFWR</sequence>
<dbReference type="Proteomes" id="UP000292027">
    <property type="component" value="Unassembled WGS sequence"/>
</dbReference>
<protein>
    <recommendedName>
        <fullName evidence="4">Transmembrane protein</fullName>
    </recommendedName>
</protein>
<organism evidence="2 3">
    <name type="scientific">Kribbella rubisoli</name>
    <dbReference type="NCBI Taxonomy" id="3075929"/>
    <lineage>
        <taxon>Bacteria</taxon>
        <taxon>Bacillati</taxon>
        <taxon>Actinomycetota</taxon>
        <taxon>Actinomycetes</taxon>
        <taxon>Propionibacteriales</taxon>
        <taxon>Kribbellaceae</taxon>
        <taxon>Kribbella</taxon>
    </lineage>
</organism>
<gene>
    <name evidence="2" type="ORF">EV645_5343</name>
</gene>
<comment type="caution">
    <text evidence="2">The sequence shown here is derived from an EMBL/GenBank/DDBJ whole genome shotgun (WGS) entry which is preliminary data.</text>
</comment>
<keyword evidence="3" id="KW-1185">Reference proteome</keyword>
<dbReference type="EMBL" id="SHKR01000014">
    <property type="protein sequence ID" value="RZU12082.1"/>
    <property type="molecule type" value="Genomic_DNA"/>
</dbReference>
<evidence type="ECO:0000313" key="3">
    <source>
        <dbReference type="Proteomes" id="UP000292027"/>
    </source>
</evidence>
<feature type="transmembrane region" description="Helical" evidence="1">
    <location>
        <begin position="86"/>
        <end position="107"/>
    </location>
</feature>
<keyword evidence="1" id="KW-0472">Membrane</keyword>
<reference evidence="2 3" key="1">
    <citation type="journal article" date="2015" name="Stand. Genomic Sci.">
        <title>Genomic Encyclopedia of Bacterial and Archaeal Type Strains, Phase III: the genomes of soil and plant-associated and newly described type strains.</title>
        <authorList>
            <person name="Whitman W.B."/>
            <person name="Woyke T."/>
            <person name="Klenk H.P."/>
            <person name="Zhou Y."/>
            <person name="Lilburn T.G."/>
            <person name="Beck B.J."/>
            <person name="De Vos P."/>
            <person name="Vandamme P."/>
            <person name="Eisen J.A."/>
            <person name="Garrity G."/>
            <person name="Hugenholtz P."/>
            <person name="Kyrpides N.C."/>
        </authorList>
    </citation>
    <scope>NUCLEOTIDE SEQUENCE [LARGE SCALE GENOMIC DNA]</scope>
    <source>
        <strain evidence="2 3">VKM Ac-2540</strain>
    </source>
</reference>
<evidence type="ECO:0000256" key="1">
    <source>
        <dbReference type="SAM" id="Phobius"/>
    </source>
</evidence>